<proteinExistence type="predicted"/>
<reference evidence="2" key="1">
    <citation type="submission" date="2016-11" db="EMBL/GenBank/DDBJ databases">
        <authorList>
            <person name="Varghese N."/>
            <person name="Submissions S."/>
        </authorList>
    </citation>
    <scope>NUCLEOTIDE SEQUENCE [LARGE SCALE GENOMIC DNA]</scope>
    <source>
        <strain evidence="2">DSM 19858</strain>
    </source>
</reference>
<dbReference type="OrthoDB" id="1179369at2"/>
<name>A0A1M6G8R7_9FLAO</name>
<dbReference type="RefSeq" id="WP_139278091.1">
    <property type="nucleotide sequence ID" value="NZ_FQYU01000002.1"/>
</dbReference>
<evidence type="ECO:0000313" key="2">
    <source>
        <dbReference type="Proteomes" id="UP000184543"/>
    </source>
</evidence>
<accession>A0A1M6G8R7</accession>
<dbReference type="EMBL" id="FQYU01000002">
    <property type="protein sequence ID" value="SHJ06302.1"/>
    <property type="molecule type" value="Genomic_DNA"/>
</dbReference>
<dbReference type="Proteomes" id="UP000184543">
    <property type="component" value="Unassembled WGS sequence"/>
</dbReference>
<gene>
    <name evidence="1" type="ORF">SAMN04488513_102720</name>
</gene>
<organism evidence="1 2">
    <name type="scientific">Pseudozobellia thermophila</name>
    <dbReference type="NCBI Taxonomy" id="192903"/>
    <lineage>
        <taxon>Bacteria</taxon>
        <taxon>Pseudomonadati</taxon>
        <taxon>Bacteroidota</taxon>
        <taxon>Flavobacteriia</taxon>
        <taxon>Flavobacteriales</taxon>
        <taxon>Flavobacteriaceae</taxon>
        <taxon>Pseudozobellia</taxon>
    </lineage>
</organism>
<dbReference type="AlphaFoldDB" id="A0A1M6G8R7"/>
<protein>
    <submittedName>
        <fullName evidence="1">Uncharacterized protein</fullName>
    </submittedName>
</protein>
<evidence type="ECO:0000313" key="1">
    <source>
        <dbReference type="EMBL" id="SHJ06302.1"/>
    </source>
</evidence>
<sequence length="104" mass="11484">MLIGSKCVASVLLVFVFMAGLVQEIVVTQGDDTSMAMELEHHDNPNDSEPDMDEDALDFDMFMQEAQLPKNALKGSRQGMVSYIDSDFQALKSSRPTPPPEYLG</sequence>
<dbReference type="STRING" id="192903.SAMN04488513_102720"/>
<keyword evidence="2" id="KW-1185">Reference proteome</keyword>